<feature type="transmembrane region" description="Helical" evidence="1">
    <location>
        <begin position="392"/>
        <end position="411"/>
    </location>
</feature>
<accession>A0A1I0YZ71</accession>
<feature type="transmembrane region" description="Helical" evidence="1">
    <location>
        <begin position="560"/>
        <end position="579"/>
    </location>
</feature>
<feature type="transmembrane region" description="Helical" evidence="1">
    <location>
        <begin position="199"/>
        <end position="221"/>
    </location>
</feature>
<dbReference type="RefSeq" id="WP_092872862.1">
    <property type="nucleotide sequence ID" value="NZ_FOJY01000012.1"/>
</dbReference>
<dbReference type="OrthoDB" id="1821982at2"/>
<reference evidence="2 3" key="1">
    <citation type="submission" date="2016-10" db="EMBL/GenBank/DDBJ databases">
        <authorList>
            <person name="de Groot N.N."/>
        </authorList>
    </citation>
    <scope>NUCLEOTIDE SEQUENCE [LARGE SCALE GENOMIC DNA]</scope>
    <source>
        <strain evidence="2 3">DSM 5522</strain>
    </source>
</reference>
<dbReference type="STRING" id="1120918.SAMN05216249_11234"/>
<dbReference type="AlphaFoldDB" id="A0A1I0YZ71"/>
<feature type="transmembrane region" description="Helical" evidence="1">
    <location>
        <begin position="21"/>
        <end position="41"/>
    </location>
</feature>
<keyword evidence="1" id="KW-1133">Transmembrane helix</keyword>
<evidence type="ECO:0000256" key="1">
    <source>
        <dbReference type="SAM" id="Phobius"/>
    </source>
</evidence>
<feature type="transmembrane region" description="Helical" evidence="1">
    <location>
        <begin position="260"/>
        <end position="284"/>
    </location>
</feature>
<name>A0A1I0YZ71_9FIRM</name>
<feature type="transmembrane region" description="Helical" evidence="1">
    <location>
        <begin position="145"/>
        <end position="163"/>
    </location>
</feature>
<evidence type="ECO:0008006" key="4">
    <source>
        <dbReference type="Google" id="ProtNLM"/>
    </source>
</evidence>
<gene>
    <name evidence="2" type="ORF">SAMN05216249_11234</name>
</gene>
<evidence type="ECO:0000313" key="3">
    <source>
        <dbReference type="Proteomes" id="UP000198838"/>
    </source>
</evidence>
<dbReference type="Proteomes" id="UP000198838">
    <property type="component" value="Unassembled WGS sequence"/>
</dbReference>
<proteinExistence type="predicted"/>
<feature type="transmembrane region" description="Helical" evidence="1">
    <location>
        <begin position="334"/>
        <end position="354"/>
    </location>
</feature>
<feature type="transmembrane region" description="Helical" evidence="1">
    <location>
        <begin position="519"/>
        <end position="539"/>
    </location>
</feature>
<protein>
    <recommendedName>
        <fullName evidence="4">ABC-2 family transporter protein</fullName>
    </recommendedName>
</protein>
<organism evidence="2 3">
    <name type="scientific">Acetitomaculum ruminis DSM 5522</name>
    <dbReference type="NCBI Taxonomy" id="1120918"/>
    <lineage>
        <taxon>Bacteria</taxon>
        <taxon>Bacillati</taxon>
        <taxon>Bacillota</taxon>
        <taxon>Clostridia</taxon>
        <taxon>Lachnospirales</taxon>
        <taxon>Lachnospiraceae</taxon>
        <taxon>Acetitomaculum</taxon>
    </lineage>
</organism>
<keyword evidence="1" id="KW-0472">Membrane</keyword>
<keyword evidence="3" id="KW-1185">Reference proteome</keyword>
<sequence>MGEMKKIKYEIKKLSLGKKALWVEIIVTAILVLGLFFQIYIDKSKGYTIYEGFLMWKSEGAFSKDVEFLYKKDYDTYKNDINNFPDYINQIINYKEKNTLTGIFKKETEFDKKNLENTAKEYKKIKDIKVKPSYMYGISTLFFGQWQNIPYLFLVPFFGLGAFSKDSWQTRAFLKTTLEGRRNLSFNQLQAAAFKVSRVYVTSGIICVFLLLFATDLPGLFNTVQSIPGFITSPLKLSVWEILIVRFIMKWLGLMVTLLLIYLLSGFFWSYLEVFIGLIIFFLFQYEVFNGINIHSDIAFFHFFNYYNLLCPEKLLCNYINVNICNHCVNGTDLLIFTMVIFGLISFLVGSYFHRNYIPQKNKKRLSHYIFNLRKLFVVRHHDLLYFEGKKLFIIAKGALVLLLFVMGLTYKSYQNRHFFDFNEYFYNYYADEVQKLEVGYERTFIEEEREKLYTKMEEAATDESIDDTLIDIQMDALDKISLEIDDVEMRRNENKNADFLNQTPWLKLFRIIPPERKVFLWVSVMTVLLVPVVFENIYEKKHKVLCDFFFLVGMKKRRISALKIRMLYGILVWLALLARDFYEIIGKYSIYGWGKNSSSLLFLTDMPVTMPIFLLYFLYQAGWLVIIAGIVNSSFLLIRK</sequence>
<evidence type="ECO:0000313" key="2">
    <source>
        <dbReference type="EMBL" id="SFB18739.1"/>
    </source>
</evidence>
<dbReference type="EMBL" id="FOJY01000012">
    <property type="protein sequence ID" value="SFB18739.1"/>
    <property type="molecule type" value="Genomic_DNA"/>
</dbReference>
<feature type="transmembrane region" description="Helical" evidence="1">
    <location>
        <begin position="614"/>
        <end position="639"/>
    </location>
</feature>
<keyword evidence="1" id="KW-0812">Transmembrane</keyword>